<proteinExistence type="inferred from homology"/>
<dbReference type="PROSITE" id="PS00584">
    <property type="entry name" value="PFKB_KINASES_2"/>
    <property type="match status" value="1"/>
</dbReference>
<dbReference type="RefSeq" id="WP_074450244.1">
    <property type="nucleotide sequence ID" value="NZ_FMMM01000078.1"/>
</dbReference>
<dbReference type="EC" id="2.7.1.45" evidence="5"/>
<dbReference type="CDD" id="cd01168">
    <property type="entry name" value="adenosine_kinase"/>
    <property type="match status" value="1"/>
</dbReference>
<sequence>MKIIGIGNALLDVLLRLESDTTLETIGMKKGAMDLIDEATMRSIQREQSGLERSEAPGGSVCNTMRALALLGASVGYIGKVGSDANGRFYTTAIHDAGVTPHIVQTDGISGCCTVLMSPDSERTMATFLGPAATLTAEEITDDVLRMYDCLYMEGYLISNEQLFHPILRRAKKLGLKIALDLSNFNIVHGFHEMLHQVIPEYVDILFSNDSEAEAYTGLAPAEAIREIMKEVEYSVVTIGRDGALAGHQGETVHVPALSHAPVDTTGAGDNFAAGFLYGYSQGLSLKQMASIGAVMASHVVETVGPQIPADRWQQIKLKVGQIIS</sequence>
<dbReference type="InterPro" id="IPR011611">
    <property type="entry name" value="PfkB_dom"/>
</dbReference>
<keyword evidence="3 5" id="KW-0418">Kinase</keyword>
<gene>
    <name evidence="5" type="primary">kdgK_2</name>
    <name evidence="5" type="ORF">TFUB20_02484</name>
</gene>
<feature type="domain" description="Carbohydrate kinase PfkB" evidence="4">
    <location>
        <begin position="50"/>
        <end position="310"/>
    </location>
</feature>
<protein>
    <submittedName>
        <fullName evidence="5">2-dehydro-3-deoxygluconokinase</fullName>
        <ecNumber evidence="5">2.7.1.45</ecNumber>
    </submittedName>
</protein>
<dbReference type="PANTHER" id="PTHR43320:SF3">
    <property type="entry name" value="CARBOHYDRATE KINASE PFKB DOMAIN-CONTAINING PROTEIN"/>
    <property type="match status" value="1"/>
</dbReference>
<evidence type="ECO:0000256" key="1">
    <source>
        <dbReference type="ARBA" id="ARBA00010688"/>
    </source>
</evidence>
<dbReference type="EMBL" id="FMMM01000078">
    <property type="protein sequence ID" value="SCQ24405.1"/>
    <property type="molecule type" value="Genomic_DNA"/>
</dbReference>
<organism evidence="5 6">
    <name type="scientific">Tannerella forsythia</name>
    <name type="common">Bacteroides forsythus</name>
    <dbReference type="NCBI Taxonomy" id="28112"/>
    <lineage>
        <taxon>Bacteria</taxon>
        <taxon>Pseudomonadati</taxon>
        <taxon>Bacteroidota</taxon>
        <taxon>Bacteroidia</taxon>
        <taxon>Bacteroidales</taxon>
        <taxon>Tannerellaceae</taxon>
        <taxon>Tannerella</taxon>
    </lineage>
</organism>
<dbReference type="AlphaFoldDB" id="A0A1D3UWD0"/>
<dbReference type="InterPro" id="IPR002173">
    <property type="entry name" value="Carboh/pur_kinase_PfkB_CS"/>
</dbReference>
<dbReference type="OrthoDB" id="9813569at2"/>
<name>A0A1D3UWD0_TANFO</name>
<dbReference type="InterPro" id="IPR052700">
    <property type="entry name" value="Carb_kinase_PfkB-like"/>
</dbReference>
<evidence type="ECO:0000313" key="6">
    <source>
        <dbReference type="Proteomes" id="UP000182057"/>
    </source>
</evidence>
<comment type="similarity">
    <text evidence="1">Belongs to the carbohydrate kinase PfkB family.</text>
</comment>
<evidence type="ECO:0000259" key="4">
    <source>
        <dbReference type="Pfam" id="PF00294"/>
    </source>
</evidence>
<dbReference type="PANTHER" id="PTHR43320">
    <property type="entry name" value="SUGAR KINASE"/>
    <property type="match status" value="1"/>
</dbReference>
<dbReference type="GO" id="GO:0008673">
    <property type="term" value="F:2-dehydro-3-deoxygluconokinase activity"/>
    <property type="evidence" value="ECO:0007669"/>
    <property type="project" value="UniProtKB-EC"/>
</dbReference>
<keyword evidence="2 5" id="KW-0808">Transferase</keyword>
<dbReference type="Gene3D" id="3.40.1190.20">
    <property type="match status" value="1"/>
</dbReference>
<dbReference type="InterPro" id="IPR029056">
    <property type="entry name" value="Ribokinase-like"/>
</dbReference>
<dbReference type="SUPFAM" id="SSF53613">
    <property type="entry name" value="Ribokinase-like"/>
    <property type="match status" value="1"/>
</dbReference>
<accession>A0A1D3UWD0</accession>
<evidence type="ECO:0000256" key="2">
    <source>
        <dbReference type="ARBA" id="ARBA00022679"/>
    </source>
</evidence>
<dbReference type="Proteomes" id="UP000182057">
    <property type="component" value="Unassembled WGS sequence"/>
</dbReference>
<evidence type="ECO:0000313" key="5">
    <source>
        <dbReference type="EMBL" id="SCQ24405.1"/>
    </source>
</evidence>
<dbReference type="Pfam" id="PF00294">
    <property type="entry name" value="PfkB"/>
    <property type="match status" value="1"/>
</dbReference>
<evidence type="ECO:0000256" key="3">
    <source>
        <dbReference type="ARBA" id="ARBA00022777"/>
    </source>
</evidence>
<reference evidence="5 6" key="1">
    <citation type="submission" date="2016-09" db="EMBL/GenBank/DDBJ databases">
        <authorList>
            <person name="Capua I."/>
            <person name="De Benedictis P."/>
            <person name="Joannis T."/>
            <person name="Lombin L.H."/>
            <person name="Cattoli G."/>
        </authorList>
    </citation>
    <scope>NUCLEOTIDE SEQUENCE [LARGE SCALE GENOMIC DNA]</scope>
    <source>
        <strain evidence="5 6">UB20</strain>
    </source>
</reference>